<dbReference type="EMBL" id="KQ981905">
    <property type="protein sequence ID" value="KYN33492.1"/>
    <property type="molecule type" value="Genomic_DNA"/>
</dbReference>
<accession>A0A195F005</accession>
<dbReference type="Proteomes" id="UP000078541">
    <property type="component" value="Unassembled WGS sequence"/>
</dbReference>
<organism evidence="1 2">
    <name type="scientific">Trachymyrmex septentrionalis</name>
    <dbReference type="NCBI Taxonomy" id="34720"/>
    <lineage>
        <taxon>Eukaryota</taxon>
        <taxon>Metazoa</taxon>
        <taxon>Ecdysozoa</taxon>
        <taxon>Arthropoda</taxon>
        <taxon>Hexapoda</taxon>
        <taxon>Insecta</taxon>
        <taxon>Pterygota</taxon>
        <taxon>Neoptera</taxon>
        <taxon>Endopterygota</taxon>
        <taxon>Hymenoptera</taxon>
        <taxon>Apocrita</taxon>
        <taxon>Aculeata</taxon>
        <taxon>Formicoidea</taxon>
        <taxon>Formicidae</taxon>
        <taxon>Myrmicinae</taxon>
        <taxon>Trachymyrmex</taxon>
    </lineage>
</organism>
<dbReference type="STRING" id="34720.A0A195F005"/>
<evidence type="ECO:0000313" key="2">
    <source>
        <dbReference type="Proteomes" id="UP000078541"/>
    </source>
</evidence>
<evidence type="ECO:0000313" key="1">
    <source>
        <dbReference type="EMBL" id="KYN33492.1"/>
    </source>
</evidence>
<evidence type="ECO:0008006" key="3">
    <source>
        <dbReference type="Google" id="ProtNLM"/>
    </source>
</evidence>
<keyword evidence="2" id="KW-1185">Reference proteome</keyword>
<protein>
    <recommendedName>
        <fullName evidence="3">CUE domain-containing protein</fullName>
    </recommendedName>
</protein>
<name>A0A195F005_9HYME</name>
<gene>
    <name evidence="1" type="ORF">ALC56_12204</name>
</gene>
<proteinExistence type="predicted"/>
<dbReference type="AlphaFoldDB" id="A0A195F005"/>
<sequence length="67" mass="7671">MGECHCSNITIMQLFHELKQQFPALPDHVVSQCIAQVHRWPLSVRSVALLNRPSKSRTRVCSRDSLN</sequence>
<reference evidence="1 2" key="1">
    <citation type="submission" date="2016-03" db="EMBL/GenBank/DDBJ databases">
        <title>Trachymyrmex septentrionalis WGS genome.</title>
        <authorList>
            <person name="Nygaard S."/>
            <person name="Hu H."/>
            <person name="Boomsma J."/>
            <person name="Zhang G."/>
        </authorList>
    </citation>
    <scope>NUCLEOTIDE SEQUENCE [LARGE SCALE GENOMIC DNA]</scope>
    <source>
        <strain evidence="1">Tsep2-gDNA-1</strain>
        <tissue evidence="1">Whole body</tissue>
    </source>
</reference>
<dbReference type="Gene3D" id="1.10.8.10">
    <property type="entry name" value="DNA helicase RuvA subunit, C-terminal domain"/>
    <property type="match status" value="1"/>
</dbReference>